<reference evidence="3 4" key="1">
    <citation type="submission" date="2016-10" db="EMBL/GenBank/DDBJ databases">
        <title>Complete Genome Sequence of Peptococcaceae strain DCMF.</title>
        <authorList>
            <person name="Edwards R.J."/>
            <person name="Holland S.I."/>
            <person name="Deshpande N.P."/>
            <person name="Wong Y.K."/>
            <person name="Ertan H."/>
            <person name="Manefield M."/>
            <person name="Russell T.L."/>
            <person name="Lee M.J."/>
        </authorList>
    </citation>
    <scope>NUCLEOTIDE SEQUENCE [LARGE SCALE GENOMIC DNA]</scope>
    <source>
        <strain evidence="3 4">DCMF</strain>
    </source>
</reference>
<dbReference type="InterPro" id="IPR001638">
    <property type="entry name" value="Solute-binding_3/MltF_N"/>
</dbReference>
<evidence type="ECO:0000256" key="1">
    <source>
        <dbReference type="ARBA" id="ARBA00022729"/>
    </source>
</evidence>
<evidence type="ECO:0000313" key="4">
    <source>
        <dbReference type="Proteomes" id="UP000323521"/>
    </source>
</evidence>
<protein>
    <recommendedName>
        <fullName evidence="2">Solute-binding protein family 3/N-terminal domain-containing protein</fullName>
    </recommendedName>
</protein>
<dbReference type="EMBL" id="CP017634">
    <property type="protein sequence ID" value="ATW26668.1"/>
    <property type="molecule type" value="Genomic_DNA"/>
</dbReference>
<dbReference type="KEGG" id="fwa:DCMF_19615"/>
<sequence length="321" mass="34786">MFWKPRTDVKENEGHDDKRKYTIKGASIMKITGKLVALLLAAIMPLTLAGCGGTESAVQEEEQAIPTQGYLTMLDFEKEQRMSFCAEPPYPSLSFGEYNRQSYNSLSELQLALNGGKIDWAYLPYDTAKYMQSENPDLTVAVDASVVYSYAMAAREEDSALAEQLAGAVSALREDGTLSALEDRYIYSVQGLPEEAAAPAKTEGAPTIRIGLTGSLPPFDYVSAGGTPAGFNVAFANALGERLGMNIELTTVEVDARLTALVSKKIDVVFWMMVDDSAEDADADGVCITQPYHKSYGAAVTKDYPYEDILTRFGLLKTGGA</sequence>
<accession>A0A3G1KVZ9</accession>
<evidence type="ECO:0000259" key="2">
    <source>
        <dbReference type="Pfam" id="PF00497"/>
    </source>
</evidence>
<organism evidence="3 4">
    <name type="scientific">Formimonas warabiya</name>
    <dbReference type="NCBI Taxonomy" id="1761012"/>
    <lineage>
        <taxon>Bacteria</taxon>
        <taxon>Bacillati</taxon>
        <taxon>Bacillota</taxon>
        <taxon>Clostridia</taxon>
        <taxon>Eubacteriales</taxon>
        <taxon>Peptococcaceae</taxon>
        <taxon>Candidatus Formimonas</taxon>
    </lineage>
</organism>
<evidence type="ECO:0000313" key="3">
    <source>
        <dbReference type="EMBL" id="ATW26668.1"/>
    </source>
</evidence>
<gene>
    <name evidence="3" type="ORF">DCMF_19615</name>
</gene>
<dbReference type="Pfam" id="PF00497">
    <property type="entry name" value="SBP_bac_3"/>
    <property type="match status" value="1"/>
</dbReference>
<dbReference type="OrthoDB" id="9774451at2"/>
<keyword evidence="1" id="KW-0732">Signal</keyword>
<dbReference type="PANTHER" id="PTHR35936:SF19">
    <property type="entry name" value="AMINO-ACID-BINDING PROTEIN YXEM-RELATED"/>
    <property type="match status" value="1"/>
</dbReference>
<keyword evidence="4" id="KW-1185">Reference proteome</keyword>
<feature type="domain" description="Solute-binding protein family 3/N-terminal" evidence="2">
    <location>
        <begin position="208"/>
        <end position="303"/>
    </location>
</feature>
<dbReference type="SUPFAM" id="SSF53850">
    <property type="entry name" value="Periplasmic binding protein-like II"/>
    <property type="match status" value="2"/>
</dbReference>
<dbReference type="Gene3D" id="3.40.190.10">
    <property type="entry name" value="Periplasmic binding protein-like II"/>
    <property type="match status" value="3"/>
</dbReference>
<dbReference type="PANTHER" id="PTHR35936">
    <property type="entry name" value="MEMBRANE-BOUND LYTIC MUREIN TRANSGLYCOSYLASE F"/>
    <property type="match status" value="1"/>
</dbReference>
<dbReference type="Proteomes" id="UP000323521">
    <property type="component" value="Chromosome"/>
</dbReference>
<proteinExistence type="predicted"/>
<dbReference type="AlphaFoldDB" id="A0A3G1KVZ9"/>
<name>A0A3G1KVZ9_FORW1</name>